<evidence type="ECO:0000256" key="10">
    <source>
        <dbReference type="ARBA" id="ARBA00024908"/>
    </source>
</evidence>
<evidence type="ECO:0000313" key="13">
    <source>
        <dbReference type="EMBL" id="HIT76896.1"/>
    </source>
</evidence>
<dbReference type="GO" id="GO:0005524">
    <property type="term" value="F:ATP binding"/>
    <property type="evidence" value="ECO:0007669"/>
    <property type="project" value="UniProtKB-KW"/>
</dbReference>
<dbReference type="SUPFAM" id="SSF55729">
    <property type="entry name" value="Acyl-CoA N-acyltransferases (Nat)"/>
    <property type="match status" value="1"/>
</dbReference>
<proteinExistence type="inferred from homology"/>
<dbReference type="CDD" id="cd04301">
    <property type="entry name" value="NAT_SF"/>
    <property type="match status" value="1"/>
</dbReference>
<dbReference type="GO" id="GO:0002949">
    <property type="term" value="P:tRNA threonylcarbamoyladenosine modification"/>
    <property type="evidence" value="ECO:0007669"/>
    <property type="project" value="InterPro"/>
</dbReference>
<accession>A0A9D1H0F3</accession>
<dbReference type="Gene3D" id="3.40.50.300">
    <property type="entry name" value="P-loop containing nucleotide triphosphate hydrolases"/>
    <property type="match status" value="1"/>
</dbReference>
<feature type="domain" description="N-acetyltransferase" evidence="12">
    <location>
        <begin position="1"/>
        <end position="148"/>
    </location>
</feature>
<comment type="caution">
    <text evidence="13">The sequence shown here is derived from an EMBL/GenBank/DDBJ whole genome shotgun (WGS) entry which is preliminary data.</text>
</comment>
<dbReference type="PROSITE" id="PS51186">
    <property type="entry name" value="GNAT"/>
    <property type="match status" value="1"/>
</dbReference>
<dbReference type="NCBIfam" id="TIGR00150">
    <property type="entry name" value="T6A_YjeE"/>
    <property type="match status" value="1"/>
</dbReference>
<protein>
    <recommendedName>
        <fullName evidence="3">tRNA threonylcarbamoyladenosine biosynthesis protein TsaE</fullName>
    </recommendedName>
    <alternativeName>
        <fullName evidence="11">t(6)A37 threonylcarbamoyladenosine biosynthesis protein TsaE</fullName>
    </alternativeName>
</protein>
<dbReference type="Pfam" id="PF00583">
    <property type="entry name" value="Acetyltransf_1"/>
    <property type="match status" value="1"/>
</dbReference>
<reference evidence="13" key="1">
    <citation type="submission" date="2020-10" db="EMBL/GenBank/DDBJ databases">
        <authorList>
            <person name="Gilroy R."/>
        </authorList>
    </citation>
    <scope>NUCLEOTIDE SEQUENCE</scope>
    <source>
        <strain evidence="13">ChiGjej1B1-24693</strain>
    </source>
</reference>
<comment type="subcellular location">
    <subcellularLocation>
        <location evidence="1">Cytoplasm</location>
    </subcellularLocation>
</comment>
<keyword evidence="5" id="KW-0819">tRNA processing</keyword>
<dbReference type="PANTHER" id="PTHR33540:SF2">
    <property type="entry name" value="TRNA THREONYLCARBAMOYLADENOSINE BIOSYNTHESIS PROTEIN TSAE"/>
    <property type="match status" value="1"/>
</dbReference>
<evidence type="ECO:0000256" key="11">
    <source>
        <dbReference type="ARBA" id="ARBA00032441"/>
    </source>
</evidence>
<dbReference type="InterPro" id="IPR027417">
    <property type="entry name" value="P-loop_NTPase"/>
</dbReference>
<evidence type="ECO:0000256" key="7">
    <source>
        <dbReference type="ARBA" id="ARBA00022741"/>
    </source>
</evidence>
<dbReference type="InterPro" id="IPR016181">
    <property type="entry name" value="Acyl_CoA_acyltransferase"/>
</dbReference>
<keyword evidence="8" id="KW-0067">ATP-binding</keyword>
<dbReference type="EMBL" id="DVLP01000435">
    <property type="protein sequence ID" value="HIT76896.1"/>
    <property type="molecule type" value="Genomic_DNA"/>
</dbReference>
<evidence type="ECO:0000256" key="1">
    <source>
        <dbReference type="ARBA" id="ARBA00004496"/>
    </source>
</evidence>
<dbReference type="InterPro" id="IPR000182">
    <property type="entry name" value="GNAT_dom"/>
</dbReference>
<evidence type="ECO:0000256" key="3">
    <source>
        <dbReference type="ARBA" id="ARBA00019010"/>
    </source>
</evidence>
<organism evidence="13 14">
    <name type="scientific">Candidatus Avipropionibacterium avicola</name>
    <dbReference type="NCBI Taxonomy" id="2840701"/>
    <lineage>
        <taxon>Bacteria</taxon>
        <taxon>Bacillati</taxon>
        <taxon>Actinomycetota</taxon>
        <taxon>Actinomycetes</taxon>
        <taxon>Propionibacteriales</taxon>
        <taxon>Propionibacteriaceae</taxon>
        <taxon>Propionibacteriaceae incertae sedis</taxon>
        <taxon>Candidatus Avipropionibacterium</taxon>
    </lineage>
</organism>
<dbReference type="PANTHER" id="PTHR33540">
    <property type="entry name" value="TRNA THREONYLCARBAMOYLADENOSINE BIOSYNTHESIS PROTEIN TSAE"/>
    <property type="match status" value="1"/>
</dbReference>
<sequence>MRVAEPRDAAELAEVIHAAFGARPPLDPPSTAGNETADSVLAALAAGGGVVAEIGDRIAGVVLIGTARPGVAHWRRVSVHPDFWRHGIGTELVAAAEELAAEQGHHRVELVARREVASLVGFWQRRGYTVEPDDPDQPWYVHLAKSLPTAVWIPTTERMRELGRSLADVLAPGDLVVANGDLGAGKTTLTQGIGEGLGISETVISPTFVLSRVHRSTTGRPTLVHVDAYRLSGPDELEDLDLDATLAEAVTVVEWGAGVAEPMAEDRLHIDILRSEDGGNSRLVLVRGVGPRWAEVDLAQIVRAATPATEGQ</sequence>
<dbReference type="Pfam" id="PF02367">
    <property type="entry name" value="TsaE"/>
    <property type="match status" value="1"/>
</dbReference>
<comment type="similarity">
    <text evidence="2">Belongs to the TsaE family.</text>
</comment>
<evidence type="ECO:0000256" key="9">
    <source>
        <dbReference type="ARBA" id="ARBA00022842"/>
    </source>
</evidence>
<keyword evidence="7" id="KW-0547">Nucleotide-binding</keyword>
<name>A0A9D1H0F3_9ACTN</name>
<dbReference type="AlphaFoldDB" id="A0A9D1H0F3"/>
<comment type="function">
    <text evidence="10">Required for the formation of a threonylcarbamoyl group on adenosine at position 37 (t(6)A37) in tRNAs that read codons beginning with adenine. Is involved in the transfer of the threonylcarbamoyl moiety of threonylcarbamoyl-AMP (TC-AMP) to the N6 group of A37, together with TsaD and TsaB. TsaE seems to play an indirect role in the t(6)A biosynthesis pathway, possibly in regulating the core enzymatic function of TsaD.</text>
</comment>
<dbReference type="GO" id="GO:0046872">
    <property type="term" value="F:metal ion binding"/>
    <property type="evidence" value="ECO:0007669"/>
    <property type="project" value="UniProtKB-KW"/>
</dbReference>
<evidence type="ECO:0000256" key="4">
    <source>
        <dbReference type="ARBA" id="ARBA00022490"/>
    </source>
</evidence>
<gene>
    <name evidence="13" type="primary">tsaE</name>
    <name evidence="13" type="ORF">IAA98_15055</name>
</gene>
<evidence type="ECO:0000256" key="6">
    <source>
        <dbReference type="ARBA" id="ARBA00022723"/>
    </source>
</evidence>
<dbReference type="SUPFAM" id="SSF52540">
    <property type="entry name" value="P-loop containing nucleoside triphosphate hydrolases"/>
    <property type="match status" value="1"/>
</dbReference>
<dbReference type="Proteomes" id="UP000886842">
    <property type="component" value="Unassembled WGS sequence"/>
</dbReference>
<evidence type="ECO:0000256" key="5">
    <source>
        <dbReference type="ARBA" id="ARBA00022694"/>
    </source>
</evidence>
<dbReference type="InterPro" id="IPR003442">
    <property type="entry name" value="T6A_TsaE"/>
</dbReference>
<evidence type="ECO:0000259" key="12">
    <source>
        <dbReference type="PROSITE" id="PS51186"/>
    </source>
</evidence>
<reference evidence="13" key="2">
    <citation type="journal article" date="2021" name="PeerJ">
        <title>Extensive microbial diversity within the chicken gut microbiome revealed by metagenomics and culture.</title>
        <authorList>
            <person name="Gilroy R."/>
            <person name="Ravi A."/>
            <person name="Getino M."/>
            <person name="Pursley I."/>
            <person name="Horton D.L."/>
            <person name="Alikhan N.F."/>
            <person name="Baker D."/>
            <person name="Gharbi K."/>
            <person name="Hall N."/>
            <person name="Watson M."/>
            <person name="Adriaenssens E.M."/>
            <person name="Foster-Nyarko E."/>
            <person name="Jarju S."/>
            <person name="Secka A."/>
            <person name="Antonio M."/>
            <person name="Oren A."/>
            <person name="Chaudhuri R.R."/>
            <person name="La Ragione R."/>
            <person name="Hildebrand F."/>
            <person name="Pallen M.J."/>
        </authorList>
    </citation>
    <scope>NUCLEOTIDE SEQUENCE</scope>
    <source>
        <strain evidence="13">ChiGjej1B1-24693</strain>
    </source>
</reference>
<keyword evidence="4" id="KW-0963">Cytoplasm</keyword>
<dbReference type="GO" id="GO:0016747">
    <property type="term" value="F:acyltransferase activity, transferring groups other than amino-acyl groups"/>
    <property type="evidence" value="ECO:0007669"/>
    <property type="project" value="InterPro"/>
</dbReference>
<keyword evidence="6" id="KW-0479">Metal-binding</keyword>
<evidence type="ECO:0000256" key="2">
    <source>
        <dbReference type="ARBA" id="ARBA00007599"/>
    </source>
</evidence>
<dbReference type="GO" id="GO:0005737">
    <property type="term" value="C:cytoplasm"/>
    <property type="evidence" value="ECO:0007669"/>
    <property type="project" value="UniProtKB-SubCell"/>
</dbReference>
<keyword evidence="9" id="KW-0460">Magnesium</keyword>
<dbReference type="Gene3D" id="3.40.630.30">
    <property type="match status" value="1"/>
</dbReference>
<evidence type="ECO:0000313" key="14">
    <source>
        <dbReference type="Proteomes" id="UP000886842"/>
    </source>
</evidence>
<evidence type="ECO:0000256" key="8">
    <source>
        <dbReference type="ARBA" id="ARBA00022840"/>
    </source>
</evidence>